<protein>
    <recommendedName>
        <fullName evidence="1">diguanylate cyclase</fullName>
        <ecNumber evidence="1">2.7.7.65</ecNumber>
    </recommendedName>
</protein>
<feature type="transmembrane region" description="Helical" evidence="4">
    <location>
        <begin position="190"/>
        <end position="207"/>
    </location>
</feature>
<dbReference type="PROSITE" id="PS50887">
    <property type="entry name" value="GGDEF"/>
    <property type="match status" value="1"/>
</dbReference>
<comment type="caution">
    <text evidence="6">The sequence shown here is derived from an EMBL/GenBank/DDBJ whole genome shotgun (WGS) entry which is preliminary data.</text>
</comment>
<feature type="transmembrane region" description="Helical" evidence="4">
    <location>
        <begin position="7"/>
        <end position="24"/>
    </location>
</feature>
<dbReference type="SUPFAM" id="SSF55073">
    <property type="entry name" value="Nucleotide cyclase"/>
    <property type="match status" value="1"/>
</dbReference>
<reference evidence="6" key="1">
    <citation type="submission" date="2019-02" db="EMBL/GenBank/DDBJ databases">
        <authorList>
            <person name="Li S.-H."/>
        </authorList>
    </citation>
    <scope>NUCLEOTIDE SEQUENCE</scope>
    <source>
        <strain evidence="6">IMCC14734</strain>
    </source>
</reference>
<dbReference type="PANTHER" id="PTHR45138">
    <property type="entry name" value="REGULATORY COMPONENTS OF SENSORY TRANSDUCTION SYSTEM"/>
    <property type="match status" value="1"/>
</dbReference>
<dbReference type="Pfam" id="PF00990">
    <property type="entry name" value="GGDEF"/>
    <property type="match status" value="2"/>
</dbReference>
<feature type="transmembrane region" description="Helical" evidence="4">
    <location>
        <begin position="161"/>
        <end position="183"/>
    </location>
</feature>
<evidence type="ECO:0000256" key="1">
    <source>
        <dbReference type="ARBA" id="ARBA00012528"/>
    </source>
</evidence>
<gene>
    <name evidence="6" type="ORF">EYC98_20545</name>
</gene>
<feature type="compositionally biased region" description="Basic and acidic residues" evidence="3">
    <location>
        <begin position="344"/>
        <end position="355"/>
    </location>
</feature>
<evidence type="ECO:0000313" key="6">
    <source>
        <dbReference type="EMBL" id="MCX2983259.1"/>
    </source>
</evidence>
<name>A0ABT3TLQ2_9GAMM</name>
<keyword evidence="4" id="KW-0812">Transmembrane</keyword>
<dbReference type="InterPro" id="IPR050469">
    <property type="entry name" value="Diguanylate_Cyclase"/>
</dbReference>
<dbReference type="EMBL" id="SHNN01000006">
    <property type="protein sequence ID" value="MCX2983259.1"/>
    <property type="molecule type" value="Genomic_DNA"/>
</dbReference>
<feature type="transmembrane region" description="Helical" evidence="4">
    <location>
        <begin position="92"/>
        <end position="110"/>
    </location>
</feature>
<keyword evidence="4" id="KW-0472">Membrane</keyword>
<accession>A0ABT3TLQ2</accession>
<dbReference type="Proteomes" id="UP001143362">
    <property type="component" value="Unassembled WGS sequence"/>
</dbReference>
<evidence type="ECO:0000259" key="5">
    <source>
        <dbReference type="PROSITE" id="PS50887"/>
    </source>
</evidence>
<proteinExistence type="predicted"/>
<dbReference type="SMART" id="SM00267">
    <property type="entry name" value="GGDEF"/>
    <property type="match status" value="1"/>
</dbReference>
<dbReference type="EC" id="2.7.7.65" evidence="1"/>
<dbReference type="PANTHER" id="PTHR45138:SF9">
    <property type="entry name" value="DIGUANYLATE CYCLASE DGCM-RELATED"/>
    <property type="match status" value="1"/>
</dbReference>
<feature type="transmembrane region" description="Helical" evidence="4">
    <location>
        <begin position="213"/>
        <end position="230"/>
    </location>
</feature>
<dbReference type="CDD" id="cd01949">
    <property type="entry name" value="GGDEF"/>
    <property type="match status" value="1"/>
</dbReference>
<feature type="domain" description="GGDEF" evidence="5">
    <location>
        <begin position="258"/>
        <end position="414"/>
    </location>
</feature>
<dbReference type="InterPro" id="IPR000160">
    <property type="entry name" value="GGDEF_dom"/>
</dbReference>
<keyword evidence="4" id="KW-1133">Transmembrane helix</keyword>
<comment type="catalytic activity">
    <reaction evidence="2">
        <text>2 GTP = 3',3'-c-di-GMP + 2 diphosphate</text>
        <dbReference type="Rhea" id="RHEA:24898"/>
        <dbReference type="ChEBI" id="CHEBI:33019"/>
        <dbReference type="ChEBI" id="CHEBI:37565"/>
        <dbReference type="ChEBI" id="CHEBI:58805"/>
        <dbReference type="EC" id="2.7.7.65"/>
    </reaction>
</comment>
<evidence type="ECO:0000313" key="7">
    <source>
        <dbReference type="Proteomes" id="UP001143362"/>
    </source>
</evidence>
<dbReference type="InterPro" id="IPR029787">
    <property type="entry name" value="Nucleotide_cyclase"/>
</dbReference>
<feature type="region of interest" description="Disordered" evidence="3">
    <location>
        <begin position="344"/>
        <end position="367"/>
    </location>
</feature>
<dbReference type="InterPro" id="IPR043128">
    <property type="entry name" value="Rev_trsase/Diguanyl_cyclase"/>
</dbReference>
<dbReference type="Gene3D" id="3.30.70.270">
    <property type="match status" value="1"/>
</dbReference>
<sequence>MNSFISALYRLSIPVILLTIALILRPRVSQIGAEPLTLLQYLPYVLAVISGLLAMQFNRSRFLLLAVVTVAVYWLVQTRLQVSLDDVGAAQVFNTLAFGLPAIILALVLFDERGIFNPYGLIYGVVLCVLAWAAWQYAELVAQYVQQGSPWFVLWPRDGYVLSWAATVLNLLVAAVALVLVFIRRDQCEVALLGTLVAVWALLGWFYLPQASIALFAATGVLQIVALLRASHAMAYQDELTGLLGRRALNERLRGLGGRYALAMVDVDHFKKVNDTHGHDVGDDVLKLVASQLSRSRGGGTCFRYGGEEFCVLFPRRNIEECLDTVEHMREAVAGYEITLRDKSQRPRRSVDGAKRRSSKPRGAVKVSPNNLSVTVSIGLAEKSEELRSPEEVIAAADQKLYSAKKKGRNRVCA</sequence>
<feature type="transmembrane region" description="Helical" evidence="4">
    <location>
        <begin position="119"/>
        <end position="138"/>
    </location>
</feature>
<dbReference type="RefSeq" id="WP_279247293.1">
    <property type="nucleotide sequence ID" value="NZ_SHNN01000006.1"/>
</dbReference>
<evidence type="ECO:0000256" key="2">
    <source>
        <dbReference type="ARBA" id="ARBA00034247"/>
    </source>
</evidence>
<keyword evidence="7" id="KW-1185">Reference proteome</keyword>
<feature type="transmembrane region" description="Helical" evidence="4">
    <location>
        <begin position="62"/>
        <end position="80"/>
    </location>
</feature>
<evidence type="ECO:0000256" key="3">
    <source>
        <dbReference type="SAM" id="MobiDB-lite"/>
    </source>
</evidence>
<evidence type="ECO:0000256" key="4">
    <source>
        <dbReference type="SAM" id="Phobius"/>
    </source>
</evidence>
<organism evidence="6 7">
    <name type="scientific">Candidatus Litorirhabdus singularis</name>
    <dbReference type="NCBI Taxonomy" id="2518993"/>
    <lineage>
        <taxon>Bacteria</taxon>
        <taxon>Pseudomonadati</taxon>
        <taxon>Pseudomonadota</taxon>
        <taxon>Gammaproteobacteria</taxon>
        <taxon>Cellvibrionales</taxon>
        <taxon>Halieaceae</taxon>
        <taxon>Candidatus Litorirhabdus</taxon>
    </lineage>
</organism>
<feature type="transmembrane region" description="Helical" evidence="4">
    <location>
        <begin position="36"/>
        <end position="55"/>
    </location>
</feature>
<dbReference type="NCBIfam" id="TIGR00254">
    <property type="entry name" value="GGDEF"/>
    <property type="match status" value="1"/>
</dbReference>